<dbReference type="Proteomes" id="UP000620124">
    <property type="component" value="Unassembled WGS sequence"/>
</dbReference>
<organism evidence="9 10">
    <name type="scientific">Mycena venus</name>
    <dbReference type="NCBI Taxonomy" id="2733690"/>
    <lineage>
        <taxon>Eukaryota</taxon>
        <taxon>Fungi</taxon>
        <taxon>Dikarya</taxon>
        <taxon>Basidiomycota</taxon>
        <taxon>Agaricomycotina</taxon>
        <taxon>Agaricomycetes</taxon>
        <taxon>Agaricomycetidae</taxon>
        <taxon>Agaricales</taxon>
        <taxon>Marasmiineae</taxon>
        <taxon>Mycenaceae</taxon>
        <taxon>Mycena</taxon>
    </lineage>
</organism>
<dbReference type="OrthoDB" id="10254418at2759"/>
<gene>
    <name evidence="9" type="ORF">MVEN_02044800</name>
</gene>
<feature type="transmembrane region" description="Helical" evidence="8">
    <location>
        <begin position="270"/>
        <end position="288"/>
    </location>
</feature>
<keyword evidence="10" id="KW-1185">Reference proteome</keyword>
<evidence type="ECO:0000256" key="2">
    <source>
        <dbReference type="ARBA" id="ARBA00022448"/>
    </source>
</evidence>
<feature type="transmembrane region" description="Helical" evidence="8">
    <location>
        <begin position="76"/>
        <end position="93"/>
    </location>
</feature>
<dbReference type="PANTHER" id="PTHR30574:SF1">
    <property type="entry name" value="SULPHUR TRANSPORT DOMAIN-CONTAINING PROTEIN"/>
    <property type="match status" value="1"/>
</dbReference>
<feature type="transmembrane region" description="Helical" evidence="8">
    <location>
        <begin position="113"/>
        <end position="131"/>
    </location>
</feature>
<evidence type="ECO:0000313" key="9">
    <source>
        <dbReference type="EMBL" id="KAF7338197.1"/>
    </source>
</evidence>
<protein>
    <submittedName>
        <fullName evidence="9">Sulf-transp domain-containing protein</fullName>
    </submittedName>
</protein>
<keyword evidence="2" id="KW-0813">Transport</keyword>
<dbReference type="InterPro" id="IPR046513">
    <property type="entry name" value="DUF6691"/>
</dbReference>
<evidence type="ECO:0000256" key="6">
    <source>
        <dbReference type="ARBA" id="ARBA00022989"/>
    </source>
</evidence>
<name>A0A8H6XCS5_9AGAR</name>
<evidence type="ECO:0000256" key="1">
    <source>
        <dbReference type="ARBA" id="ARBA00004429"/>
    </source>
</evidence>
<feature type="transmembrane region" description="Helical" evidence="8">
    <location>
        <begin position="6"/>
        <end position="26"/>
    </location>
</feature>
<evidence type="ECO:0000256" key="3">
    <source>
        <dbReference type="ARBA" id="ARBA00022475"/>
    </source>
</evidence>
<evidence type="ECO:0000256" key="8">
    <source>
        <dbReference type="SAM" id="Phobius"/>
    </source>
</evidence>
<dbReference type="Pfam" id="PF20398">
    <property type="entry name" value="DUF6691"/>
    <property type="match status" value="1"/>
</dbReference>
<evidence type="ECO:0000313" key="10">
    <source>
        <dbReference type="Proteomes" id="UP000620124"/>
    </source>
</evidence>
<dbReference type="GO" id="GO:0005886">
    <property type="term" value="C:plasma membrane"/>
    <property type="evidence" value="ECO:0007669"/>
    <property type="project" value="UniProtKB-SubCell"/>
</dbReference>
<dbReference type="AlphaFoldDB" id="A0A8H6XCS5"/>
<evidence type="ECO:0000256" key="5">
    <source>
        <dbReference type="ARBA" id="ARBA00022692"/>
    </source>
</evidence>
<sequence>MSASRPLQSFLGGLGLTLPVHALLLLNGQVYGISGFLHRAVRGSTEAIASVLGLLLGGLFVGLTENAGPQPFPLPSSHLIVSGLLVGVGTRLANGCTSGHMIAGISRFSPRSIVATATFFSTGVITARLLHGNSLPGTHFFDWSLGTTGKALLAFQAVPFIVSTFLYIFAPRQPSDTSDKDASVLPTLRLIASLSTSFEFALALRLSNLTEPIRVVTFLLLPSHEAFDPSLAFLALGALPLAILLYQCARPGSEQPRLGGLSSVPKGGQIDAKLIAGAALFGVGWGLSGFCPGPGIVNLGRALGAGSNPLPMLGWLAAVITGGFMV</sequence>
<comment type="caution">
    <text evidence="9">The sequence shown here is derived from an EMBL/GenBank/DDBJ whole genome shotgun (WGS) entry which is preliminary data.</text>
</comment>
<feature type="transmembrane region" description="Helical" evidence="8">
    <location>
        <begin position="151"/>
        <end position="170"/>
    </location>
</feature>
<dbReference type="InterPro" id="IPR007272">
    <property type="entry name" value="Sulf_transp_TsuA/YedE"/>
</dbReference>
<keyword evidence="4" id="KW-0997">Cell inner membrane</keyword>
<proteinExistence type="predicted"/>
<feature type="transmembrane region" description="Helical" evidence="8">
    <location>
        <begin position="308"/>
        <end position="325"/>
    </location>
</feature>
<feature type="transmembrane region" description="Helical" evidence="8">
    <location>
        <begin position="47"/>
        <end position="64"/>
    </location>
</feature>
<keyword evidence="6 8" id="KW-1133">Transmembrane helix</keyword>
<evidence type="ECO:0000256" key="4">
    <source>
        <dbReference type="ARBA" id="ARBA00022519"/>
    </source>
</evidence>
<dbReference type="EMBL" id="JACAZI010000021">
    <property type="protein sequence ID" value="KAF7338197.1"/>
    <property type="molecule type" value="Genomic_DNA"/>
</dbReference>
<evidence type="ECO:0000256" key="7">
    <source>
        <dbReference type="ARBA" id="ARBA00023136"/>
    </source>
</evidence>
<dbReference type="Pfam" id="PF04143">
    <property type="entry name" value="Sulf_transp"/>
    <property type="match status" value="1"/>
</dbReference>
<keyword evidence="7 8" id="KW-0472">Membrane</keyword>
<reference evidence="9" key="1">
    <citation type="submission" date="2020-05" db="EMBL/GenBank/DDBJ databases">
        <title>Mycena genomes resolve the evolution of fungal bioluminescence.</title>
        <authorList>
            <person name="Tsai I.J."/>
        </authorList>
    </citation>
    <scope>NUCLEOTIDE SEQUENCE</scope>
    <source>
        <strain evidence="9">CCC161011</strain>
    </source>
</reference>
<keyword evidence="3" id="KW-1003">Cell membrane</keyword>
<comment type="subcellular location">
    <subcellularLocation>
        <location evidence="1">Cell inner membrane</location>
        <topology evidence="1">Multi-pass membrane protein</topology>
    </subcellularLocation>
</comment>
<accession>A0A8H6XCS5</accession>
<keyword evidence="5 8" id="KW-0812">Transmembrane</keyword>
<dbReference type="PANTHER" id="PTHR30574">
    <property type="entry name" value="INNER MEMBRANE PROTEIN YEDE"/>
    <property type="match status" value="1"/>
</dbReference>